<dbReference type="InterPro" id="IPR003959">
    <property type="entry name" value="ATPase_AAA_core"/>
</dbReference>
<reference evidence="6 9" key="2">
    <citation type="submission" date="2019-07" db="EMBL/GenBank/DDBJ databases">
        <title>Whole genome shotgun sequence of Myxococcus fulvus NBRC 100333.</title>
        <authorList>
            <person name="Hosoyama A."/>
            <person name="Uohara A."/>
            <person name="Ohji S."/>
            <person name="Ichikawa N."/>
        </authorList>
    </citation>
    <scope>NUCLEOTIDE SEQUENCE [LARGE SCALE GENOMIC DNA]</scope>
    <source>
        <strain evidence="6 9">NBRC 100333</strain>
    </source>
</reference>
<dbReference type="PANTHER" id="PTHR42960">
    <property type="entry name" value="YCF46 PROTEIN"/>
    <property type="match status" value="1"/>
</dbReference>
<name>A0A511SZA5_MYXFU</name>
<reference evidence="7 8" key="1">
    <citation type="submission" date="2016-10" db="EMBL/GenBank/DDBJ databases">
        <authorList>
            <person name="Varghese N."/>
            <person name="Submissions S."/>
        </authorList>
    </citation>
    <scope>NUCLEOTIDE SEQUENCE [LARGE SCALE GENOMIC DNA]</scope>
    <source>
        <strain evidence="7 8">DSM 16525</strain>
    </source>
</reference>
<dbReference type="Gene3D" id="3.40.50.300">
    <property type="entry name" value="P-loop containing nucleotide triphosphate hydrolases"/>
    <property type="match status" value="1"/>
</dbReference>
<protein>
    <recommendedName>
        <fullName evidence="4">Uncharacterized AAA domain-containing protein ycf46</fullName>
    </recommendedName>
</protein>
<dbReference type="Proteomes" id="UP000183760">
    <property type="component" value="Unassembled WGS sequence"/>
</dbReference>
<dbReference type="STRING" id="1334629.MFUL124B02_38650"/>
<dbReference type="Pfam" id="PF00004">
    <property type="entry name" value="AAA"/>
    <property type="match status" value="1"/>
</dbReference>
<dbReference type="CDD" id="cd19507">
    <property type="entry name" value="RecA-like_Ycf46-like"/>
    <property type="match status" value="1"/>
</dbReference>
<evidence type="ECO:0000313" key="7">
    <source>
        <dbReference type="EMBL" id="SEU02814.1"/>
    </source>
</evidence>
<evidence type="ECO:0000256" key="4">
    <source>
        <dbReference type="ARBA" id="ARBA00040480"/>
    </source>
</evidence>
<comment type="caution">
    <text evidence="6">The sequence shown here is derived from an EMBL/GenBank/DDBJ whole genome shotgun (WGS) entry which is preliminary data.</text>
</comment>
<dbReference type="GO" id="GO:0016887">
    <property type="term" value="F:ATP hydrolysis activity"/>
    <property type="evidence" value="ECO:0007669"/>
    <property type="project" value="InterPro"/>
</dbReference>
<evidence type="ECO:0000313" key="8">
    <source>
        <dbReference type="Proteomes" id="UP000183760"/>
    </source>
</evidence>
<dbReference type="SUPFAM" id="SSF52540">
    <property type="entry name" value="P-loop containing nucleoside triphosphate hydrolases"/>
    <property type="match status" value="1"/>
</dbReference>
<keyword evidence="2" id="KW-0067">ATP-binding</keyword>
<dbReference type="PANTHER" id="PTHR42960:SF1">
    <property type="entry name" value="YCF46 PROTEIN"/>
    <property type="match status" value="1"/>
</dbReference>
<evidence type="ECO:0000313" key="9">
    <source>
        <dbReference type="Proteomes" id="UP000321514"/>
    </source>
</evidence>
<dbReference type="InterPro" id="IPR027417">
    <property type="entry name" value="P-loop_NTPase"/>
</dbReference>
<comment type="similarity">
    <text evidence="3">Belongs to the AAA ATPase family. Highly divergent.</text>
</comment>
<gene>
    <name evidence="6" type="ORF">MFU01_19640</name>
    <name evidence="7" type="ORF">SAMN05443572_104449</name>
</gene>
<evidence type="ECO:0000256" key="1">
    <source>
        <dbReference type="ARBA" id="ARBA00022741"/>
    </source>
</evidence>
<feature type="domain" description="AAA+ ATPase" evidence="5">
    <location>
        <begin position="280"/>
        <end position="417"/>
    </location>
</feature>
<organism evidence="6 9">
    <name type="scientific">Myxococcus fulvus</name>
    <dbReference type="NCBI Taxonomy" id="33"/>
    <lineage>
        <taxon>Bacteria</taxon>
        <taxon>Pseudomonadati</taxon>
        <taxon>Myxococcota</taxon>
        <taxon>Myxococcia</taxon>
        <taxon>Myxococcales</taxon>
        <taxon>Cystobacterineae</taxon>
        <taxon>Myxococcaceae</taxon>
        <taxon>Myxococcus</taxon>
    </lineage>
</organism>
<keyword evidence="1" id="KW-0547">Nucleotide-binding</keyword>
<dbReference type="SMART" id="SM00382">
    <property type="entry name" value="AAA"/>
    <property type="match status" value="1"/>
</dbReference>
<dbReference type="GO" id="GO:0005524">
    <property type="term" value="F:ATP binding"/>
    <property type="evidence" value="ECO:0007669"/>
    <property type="project" value="UniProtKB-KW"/>
</dbReference>
<evidence type="ECO:0000256" key="3">
    <source>
        <dbReference type="ARBA" id="ARBA00038088"/>
    </source>
</evidence>
<dbReference type="EMBL" id="BJXR01000019">
    <property type="protein sequence ID" value="GEN06927.1"/>
    <property type="molecule type" value="Genomic_DNA"/>
</dbReference>
<accession>A0A511SZA5</accession>
<dbReference type="RefSeq" id="WP_046716496.1">
    <property type="nucleotide sequence ID" value="NZ_BJXR01000019.1"/>
</dbReference>
<dbReference type="Proteomes" id="UP000321514">
    <property type="component" value="Unassembled WGS sequence"/>
</dbReference>
<evidence type="ECO:0000259" key="5">
    <source>
        <dbReference type="SMART" id="SM00382"/>
    </source>
</evidence>
<evidence type="ECO:0000256" key="2">
    <source>
        <dbReference type="ARBA" id="ARBA00022840"/>
    </source>
</evidence>
<dbReference type="InterPro" id="IPR052381">
    <property type="entry name" value="AAA_domain_protein"/>
</dbReference>
<keyword evidence="8" id="KW-1185">Reference proteome</keyword>
<dbReference type="OrthoDB" id="9809379at2"/>
<dbReference type="EMBL" id="FOIB01000004">
    <property type="protein sequence ID" value="SEU02814.1"/>
    <property type="molecule type" value="Genomic_DNA"/>
</dbReference>
<proteinExistence type="inferred from homology"/>
<dbReference type="Gene3D" id="1.10.8.60">
    <property type="match status" value="1"/>
</dbReference>
<dbReference type="AlphaFoldDB" id="A0A511SZA5"/>
<evidence type="ECO:0000313" key="6">
    <source>
        <dbReference type="EMBL" id="GEN06927.1"/>
    </source>
</evidence>
<sequence>MSSPAPGSANAHRPAEPWLEELDILVRARYPLLYLVSWEEHRVDAILAELARAHGKALFQWSITKGLRASGTTRSAPLPDDTRNPIDAMAAIEKLGEPALVVLKDFHPYLEEKSVVRALRELAHFLKSTFTTVILLSPTLLIPVELEKEVSVIDVPMPGYNDLLQLLREIVAVVRRTNKATIELSREHADQLIKAALGLTMSEAENAFAKAIAHDGKLGPEDIKRIQDEKRQVIRKSGLLEYYPPEESLGNVGGLEYLKAWLSQRTAAFGERARQFGLPEPRGLLLLGVQGCGKSLTAKAISAHWNLPLLRLDMGRIFSGLIGSSEENLRKAIRVAEGVAPVVLWVDEIEKGLSGVASSSTADSGVSARVFGTLLTWLQEKTAPVFVVATANRIEGLPPEVLRKGRFDEIFFIDLPEQAEREDIFRIHLRRRKREPSSFDVVELATLTQGFSGAEIEQVVVAGLYEAFAENSELAQQHLVRTLRDTFPLSVTMRDEIRRLRDWAKGRTRPASSSGALVERAP</sequence>
<dbReference type="InterPro" id="IPR003593">
    <property type="entry name" value="AAA+_ATPase"/>
</dbReference>